<organism evidence="2">
    <name type="scientific">uncultured Caudovirales phage</name>
    <dbReference type="NCBI Taxonomy" id="2100421"/>
    <lineage>
        <taxon>Viruses</taxon>
        <taxon>Duplodnaviria</taxon>
        <taxon>Heunggongvirae</taxon>
        <taxon>Uroviricota</taxon>
        <taxon>Caudoviricetes</taxon>
        <taxon>Peduoviridae</taxon>
        <taxon>Maltschvirus</taxon>
        <taxon>Maltschvirus maltsch</taxon>
    </lineage>
</organism>
<dbReference type="Pfam" id="PF08291">
    <property type="entry name" value="Peptidase_M15_3"/>
    <property type="match status" value="1"/>
</dbReference>
<name>A0A6J7X5A1_9CAUD</name>
<reference evidence="2" key="1">
    <citation type="submission" date="2020-05" db="EMBL/GenBank/DDBJ databases">
        <authorList>
            <person name="Chiriac C."/>
            <person name="Salcher M."/>
            <person name="Ghai R."/>
            <person name="Kavagutti S V."/>
        </authorList>
    </citation>
    <scope>NUCLEOTIDE SEQUENCE</scope>
</reference>
<proteinExistence type="predicted"/>
<dbReference type="InterPro" id="IPR009045">
    <property type="entry name" value="Zn_M74/Hedgehog-like"/>
</dbReference>
<gene>
    <name evidence="2" type="ORF">UFOVP755_33</name>
</gene>
<protein>
    <submittedName>
        <fullName evidence="2">Peptidase M15A, C-terminal</fullName>
    </submittedName>
</protein>
<dbReference type="InterPro" id="IPR013230">
    <property type="entry name" value="Peptidase_M15A_C"/>
</dbReference>
<accession>A0A6J7X5A1</accession>
<dbReference type="Gene3D" id="3.30.1380.10">
    <property type="match status" value="1"/>
</dbReference>
<evidence type="ECO:0000259" key="1">
    <source>
        <dbReference type="Pfam" id="PF08291"/>
    </source>
</evidence>
<evidence type="ECO:0000313" key="2">
    <source>
        <dbReference type="EMBL" id="CAB5226029.1"/>
    </source>
</evidence>
<dbReference type="EMBL" id="LR798356">
    <property type="protein sequence ID" value="CAB5226029.1"/>
    <property type="molecule type" value="Genomic_DNA"/>
</dbReference>
<sequence>MTIKKINPPIIITPRVVPKFDNIELDETEIETAEDFRTEHFTLSELERACKIPDNLRPNALKLLENLQIIRTHIGKPISILSGYRDEALNIKVKGAQNSYHTKAMAADIRATDIAPKDLFAIIDKLIREKKLSEGGLGLYTRPNGWVHYDTRGFKARWTDY</sequence>
<dbReference type="SUPFAM" id="SSF55166">
    <property type="entry name" value="Hedgehog/DD-peptidase"/>
    <property type="match status" value="1"/>
</dbReference>
<feature type="domain" description="Peptidase M15A C-terminal" evidence="1">
    <location>
        <begin position="40"/>
        <end position="150"/>
    </location>
</feature>